<dbReference type="SUPFAM" id="SSF54862">
    <property type="entry name" value="4Fe-4S ferredoxins"/>
    <property type="match status" value="1"/>
</dbReference>
<organism evidence="2 3">
    <name type="scientific">Desulfosarcina widdelii</name>
    <dbReference type="NCBI Taxonomy" id="947919"/>
    <lineage>
        <taxon>Bacteria</taxon>
        <taxon>Pseudomonadati</taxon>
        <taxon>Thermodesulfobacteriota</taxon>
        <taxon>Desulfobacteria</taxon>
        <taxon>Desulfobacterales</taxon>
        <taxon>Desulfosarcinaceae</taxon>
        <taxon>Desulfosarcina</taxon>
    </lineage>
</organism>
<evidence type="ECO:0000313" key="2">
    <source>
        <dbReference type="EMBL" id="BBO75696.1"/>
    </source>
</evidence>
<dbReference type="AlphaFoldDB" id="A0A5K7Z1Z0"/>
<keyword evidence="3" id="KW-1185">Reference proteome</keyword>
<dbReference type="Pfam" id="PF12837">
    <property type="entry name" value="Fer4_6"/>
    <property type="match status" value="1"/>
</dbReference>
<dbReference type="KEGG" id="dwd:DSCW_31130"/>
<protein>
    <recommendedName>
        <fullName evidence="1">4Fe-4S ferredoxin-type domain-containing protein</fullName>
    </recommendedName>
</protein>
<dbReference type="EMBL" id="AP021875">
    <property type="protein sequence ID" value="BBO75696.1"/>
    <property type="molecule type" value="Genomic_DNA"/>
</dbReference>
<sequence length="176" mass="20010">MAKIKKKVKTIKIDADKCNGCRTCEVICAAYHSQPKYSSVNPAASRIRIITHRLDDIWLPVFAGEYSPSECMGRDKYIIDGKEYDECTFCRATCPSRDMFKDPNSGLPLKCDMCEGEEGPLCVEWCLNDVLIYEEREEEVEEEVEMEEMDAGLAALIDKHGFDKITTAFARMSQNK</sequence>
<feature type="domain" description="4Fe-4S ferredoxin-type" evidence="1">
    <location>
        <begin position="9"/>
        <end position="38"/>
    </location>
</feature>
<accession>A0A5K7Z1Z0</accession>
<gene>
    <name evidence="2" type="ORF">DSCW_31130</name>
</gene>
<proteinExistence type="predicted"/>
<dbReference type="PROSITE" id="PS51379">
    <property type="entry name" value="4FE4S_FER_2"/>
    <property type="match status" value="1"/>
</dbReference>
<evidence type="ECO:0000259" key="1">
    <source>
        <dbReference type="PROSITE" id="PS51379"/>
    </source>
</evidence>
<evidence type="ECO:0000313" key="3">
    <source>
        <dbReference type="Proteomes" id="UP000427769"/>
    </source>
</evidence>
<dbReference type="Gene3D" id="3.30.70.20">
    <property type="match status" value="1"/>
</dbReference>
<dbReference type="Proteomes" id="UP000427769">
    <property type="component" value="Chromosome"/>
</dbReference>
<dbReference type="OrthoDB" id="5394763at2"/>
<name>A0A5K7Z1Z0_9BACT</name>
<reference evidence="2 3" key="1">
    <citation type="submission" date="2019-11" db="EMBL/GenBank/DDBJ databases">
        <title>Comparative genomics of hydrocarbon-degrading Desulfosarcina strains.</title>
        <authorList>
            <person name="Watanabe M."/>
            <person name="Kojima H."/>
            <person name="Fukui M."/>
        </authorList>
    </citation>
    <scope>NUCLEOTIDE SEQUENCE [LARGE SCALE GENOMIC DNA]</scope>
    <source>
        <strain evidence="2 3">PP31</strain>
    </source>
</reference>
<dbReference type="InterPro" id="IPR017896">
    <property type="entry name" value="4Fe4S_Fe-S-bd"/>
</dbReference>
<dbReference type="RefSeq" id="WP_155304593.1">
    <property type="nucleotide sequence ID" value="NZ_AP021875.1"/>
</dbReference>